<dbReference type="PANTHER" id="PTHR33204:SF18">
    <property type="entry name" value="TRANSCRIPTIONAL REGULATORY PROTEIN"/>
    <property type="match status" value="1"/>
</dbReference>
<evidence type="ECO:0000259" key="4">
    <source>
        <dbReference type="PROSITE" id="PS51118"/>
    </source>
</evidence>
<keyword evidence="3" id="KW-0804">Transcription</keyword>
<dbReference type="SUPFAM" id="SSF46785">
    <property type="entry name" value="Winged helix' DNA-binding domain"/>
    <property type="match status" value="2"/>
</dbReference>
<evidence type="ECO:0000256" key="3">
    <source>
        <dbReference type="ARBA" id="ARBA00023163"/>
    </source>
</evidence>
<evidence type="ECO:0000256" key="1">
    <source>
        <dbReference type="ARBA" id="ARBA00023015"/>
    </source>
</evidence>
<feature type="domain" description="HTH hxlR-type" evidence="4">
    <location>
        <begin position="5"/>
        <end position="104"/>
    </location>
</feature>
<dbReference type="PROSITE" id="PS51118">
    <property type="entry name" value="HTH_HXLR"/>
    <property type="match status" value="2"/>
</dbReference>
<dbReference type="Gene3D" id="1.10.10.10">
    <property type="entry name" value="Winged helix-like DNA-binding domain superfamily/Winged helix DNA-binding domain"/>
    <property type="match status" value="2"/>
</dbReference>
<keyword evidence="1" id="KW-0805">Transcription regulation</keyword>
<reference evidence="5 6" key="1">
    <citation type="journal article" date="2019" name="Emerg. Microbes Infect.">
        <title>Comprehensive subspecies identification of 175 nontuberculous mycobacteria species based on 7547 genomic profiles.</title>
        <authorList>
            <person name="Matsumoto Y."/>
            <person name="Kinjo T."/>
            <person name="Motooka D."/>
            <person name="Nabeya D."/>
            <person name="Jung N."/>
            <person name="Uechi K."/>
            <person name="Horii T."/>
            <person name="Iida T."/>
            <person name="Fujita J."/>
            <person name="Nakamura S."/>
        </authorList>
    </citation>
    <scope>NUCLEOTIDE SEQUENCE [LARGE SCALE GENOMIC DNA]</scope>
    <source>
        <strain evidence="5 6">JCM 12688</strain>
    </source>
</reference>
<dbReference type="AlphaFoldDB" id="A0A7I7WPS6"/>
<accession>A0A7I7WPS6</accession>
<dbReference type="GO" id="GO:0003677">
    <property type="term" value="F:DNA binding"/>
    <property type="evidence" value="ECO:0007669"/>
    <property type="project" value="UniProtKB-KW"/>
</dbReference>
<name>A0A7I7WPS6_MYCGU</name>
<evidence type="ECO:0000256" key="2">
    <source>
        <dbReference type="ARBA" id="ARBA00023125"/>
    </source>
</evidence>
<proteinExistence type="predicted"/>
<sequence length="297" mass="32503">MTKPDPNAVARMLGLLGDEWTLLVVQQALLGAARYGDFRARLPISNSVLTARLRLLTGEALLKSRSYQSNPPRSEYVITERSRSLWPVLLSIWEWERHWVPDHDDPLPGMRHASCGGDFAPVVTCGSCGEAASEKDVVAQWGPSGSWSRSIPVAATRRRSASDQSAGLFPQTMSVMGNRWGFALLVAAFVGMSRFTDFQTQLGAPPGSIADRLATFTANGVFEMSDNRYRLTEKGRALFPVLVTALQWAQRWYQSPEGPAVALAHTACGRQFVPVLTCDQCSEPLRGAHVAAVEKTS</sequence>
<protein>
    <submittedName>
        <fullName evidence="5">HxlR family transcriptional regulator</fullName>
    </submittedName>
</protein>
<dbReference type="Pfam" id="PF01638">
    <property type="entry name" value="HxlR"/>
    <property type="match status" value="2"/>
</dbReference>
<evidence type="ECO:0000313" key="5">
    <source>
        <dbReference type="EMBL" id="BBZ19052.1"/>
    </source>
</evidence>
<feature type="domain" description="HTH hxlR-type" evidence="4">
    <location>
        <begin position="166"/>
        <end position="257"/>
    </location>
</feature>
<gene>
    <name evidence="5" type="ORF">MGAD_33870</name>
</gene>
<dbReference type="InterPro" id="IPR036390">
    <property type="entry name" value="WH_DNA-bd_sf"/>
</dbReference>
<dbReference type="KEGG" id="mgad:MGAD_33870"/>
<dbReference type="PANTHER" id="PTHR33204">
    <property type="entry name" value="TRANSCRIPTIONAL REGULATOR, MARR FAMILY"/>
    <property type="match status" value="1"/>
</dbReference>
<dbReference type="Proteomes" id="UP000466187">
    <property type="component" value="Chromosome"/>
</dbReference>
<dbReference type="EMBL" id="AP022608">
    <property type="protein sequence ID" value="BBZ19052.1"/>
    <property type="molecule type" value="Genomic_DNA"/>
</dbReference>
<dbReference type="InterPro" id="IPR036388">
    <property type="entry name" value="WH-like_DNA-bd_sf"/>
</dbReference>
<evidence type="ECO:0000313" key="6">
    <source>
        <dbReference type="Proteomes" id="UP000466187"/>
    </source>
</evidence>
<organism evidence="5 6">
    <name type="scientific">Mycolicibacterium gadium</name>
    <name type="common">Mycobacterium gadium</name>
    <dbReference type="NCBI Taxonomy" id="1794"/>
    <lineage>
        <taxon>Bacteria</taxon>
        <taxon>Bacillati</taxon>
        <taxon>Actinomycetota</taxon>
        <taxon>Actinomycetes</taxon>
        <taxon>Mycobacteriales</taxon>
        <taxon>Mycobacteriaceae</taxon>
        <taxon>Mycolicibacterium</taxon>
    </lineage>
</organism>
<keyword evidence="2" id="KW-0238">DNA-binding</keyword>
<dbReference type="InterPro" id="IPR002577">
    <property type="entry name" value="HTH_HxlR"/>
</dbReference>